<evidence type="ECO:0000313" key="4">
    <source>
        <dbReference type="Proteomes" id="UP000014760"/>
    </source>
</evidence>
<keyword evidence="4" id="KW-1185">Reference proteome</keyword>
<dbReference type="AlphaFoldDB" id="R7V5T9"/>
<accession>R7V5T9</accession>
<reference evidence="4" key="1">
    <citation type="submission" date="2012-12" db="EMBL/GenBank/DDBJ databases">
        <authorList>
            <person name="Hellsten U."/>
            <person name="Grimwood J."/>
            <person name="Chapman J.A."/>
            <person name="Shapiro H."/>
            <person name="Aerts A."/>
            <person name="Otillar R.P."/>
            <person name="Terry A.Y."/>
            <person name="Boore J.L."/>
            <person name="Simakov O."/>
            <person name="Marletaz F."/>
            <person name="Cho S.-J."/>
            <person name="Edsinger-Gonzales E."/>
            <person name="Havlak P."/>
            <person name="Kuo D.-H."/>
            <person name="Larsson T."/>
            <person name="Lv J."/>
            <person name="Arendt D."/>
            <person name="Savage R."/>
            <person name="Osoegawa K."/>
            <person name="de Jong P."/>
            <person name="Lindberg D.R."/>
            <person name="Seaver E.C."/>
            <person name="Weisblat D.A."/>
            <person name="Putnam N.H."/>
            <person name="Grigoriev I.V."/>
            <person name="Rokhsar D.S."/>
        </authorList>
    </citation>
    <scope>NUCLEOTIDE SEQUENCE</scope>
    <source>
        <strain evidence="4">I ESC-2004</strain>
    </source>
</reference>
<evidence type="ECO:0000256" key="1">
    <source>
        <dbReference type="SAM" id="MobiDB-lite"/>
    </source>
</evidence>
<organism evidence="2">
    <name type="scientific">Capitella teleta</name>
    <name type="common">Polychaete worm</name>
    <dbReference type="NCBI Taxonomy" id="283909"/>
    <lineage>
        <taxon>Eukaryota</taxon>
        <taxon>Metazoa</taxon>
        <taxon>Spiralia</taxon>
        <taxon>Lophotrochozoa</taxon>
        <taxon>Annelida</taxon>
        <taxon>Polychaeta</taxon>
        <taxon>Sedentaria</taxon>
        <taxon>Scolecida</taxon>
        <taxon>Capitellidae</taxon>
        <taxon>Capitella</taxon>
    </lineage>
</organism>
<gene>
    <name evidence="2" type="ORF">CAPTEDRAFT_191681</name>
</gene>
<feature type="region of interest" description="Disordered" evidence="1">
    <location>
        <begin position="49"/>
        <end position="102"/>
    </location>
</feature>
<evidence type="ECO:0000313" key="2">
    <source>
        <dbReference type="EMBL" id="ELU14213.1"/>
    </source>
</evidence>
<reference evidence="2 4" key="2">
    <citation type="journal article" date="2013" name="Nature">
        <title>Insights into bilaterian evolution from three spiralian genomes.</title>
        <authorList>
            <person name="Simakov O."/>
            <person name="Marletaz F."/>
            <person name="Cho S.J."/>
            <person name="Edsinger-Gonzales E."/>
            <person name="Havlak P."/>
            <person name="Hellsten U."/>
            <person name="Kuo D.H."/>
            <person name="Larsson T."/>
            <person name="Lv J."/>
            <person name="Arendt D."/>
            <person name="Savage R."/>
            <person name="Osoegawa K."/>
            <person name="de Jong P."/>
            <person name="Grimwood J."/>
            <person name="Chapman J.A."/>
            <person name="Shapiro H."/>
            <person name="Aerts A."/>
            <person name="Otillar R.P."/>
            <person name="Terry A.Y."/>
            <person name="Boore J.L."/>
            <person name="Grigoriev I.V."/>
            <person name="Lindberg D.R."/>
            <person name="Seaver E.C."/>
            <person name="Weisblat D.A."/>
            <person name="Putnam N.H."/>
            <person name="Rokhsar D.S."/>
        </authorList>
    </citation>
    <scope>NUCLEOTIDE SEQUENCE</scope>
    <source>
        <strain evidence="2 4">I ESC-2004</strain>
    </source>
</reference>
<dbReference type="Proteomes" id="UP000014760">
    <property type="component" value="Unassembled WGS sequence"/>
</dbReference>
<feature type="compositionally biased region" description="Pro residues" evidence="1">
    <location>
        <begin position="72"/>
        <end position="82"/>
    </location>
</feature>
<dbReference type="EMBL" id="KB294684">
    <property type="protein sequence ID" value="ELU14213.1"/>
    <property type="molecule type" value="Genomic_DNA"/>
</dbReference>
<dbReference type="EnsemblMetazoa" id="CapteT191681">
    <property type="protein sequence ID" value="CapteP191681"/>
    <property type="gene ID" value="CapteG191681"/>
</dbReference>
<dbReference type="EMBL" id="AMQN01004920">
    <property type="status" value="NOT_ANNOTATED_CDS"/>
    <property type="molecule type" value="Genomic_DNA"/>
</dbReference>
<name>R7V5T9_CAPTE</name>
<evidence type="ECO:0000313" key="3">
    <source>
        <dbReference type="EnsemblMetazoa" id="CapteP191681"/>
    </source>
</evidence>
<sequence>MATLKHTQSADILFPEVDDEAAQFDRFARTRDSLGYGDASLDIRRHFRQRSHSQDVTGRPWYNCRKLSAGATPPPPRPPPPTKGEGLLSRTDSRRRTWSPPAFSRMMGSAGSAMRSYLSNDQLDGVPDENIYEELESVLGGISPCKLAPVSGKLTRQFSFVVYKLPLAPFLGELQQFYEVKYDGFAWPCCNDDSVSIVLVVTFESV</sequence>
<protein>
    <submittedName>
        <fullName evidence="2 3">Uncharacterized protein</fullName>
    </submittedName>
</protein>
<dbReference type="HOGENOM" id="CLU_1333048_0_0_1"/>
<proteinExistence type="predicted"/>
<reference evidence="3" key="3">
    <citation type="submission" date="2015-06" db="UniProtKB">
        <authorList>
            <consortium name="EnsemblMetazoa"/>
        </authorList>
    </citation>
    <scope>IDENTIFICATION</scope>
</reference>